<keyword evidence="2" id="KW-0805">Transcription regulation</keyword>
<dbReference type="GO" id="GO:0031491">
    <property type="term" value="F:nucleosome binding"/>
    <property type="evidence" value="ECO:0007669"/>
    <property type="project" value="TreeGrafter"/>
</dbReference>
<dbReference type="Pfam" id="PF21091">
    <property type="entry name" value="SPT16_C"/>
    <property type="match status" value="1"/>
</dbReference>
<comment type="function">
    <text evidence="1 2">Component of the FACT complex, a general chromatin factor that acts to reorganize nucleosomes. The FACT complex is involved in multiple processes that require DNA as a template such as mRNA elongation, DNA replication and DNA repair. During transcription elongation the FACT complex acts as a histone chaperone that both destabilizes and restores nucleosomal structure. It facilitates the passage of RNA polymerase II and transcription by promoting the dissociation of one histone H2A-H2B dimer from the nucleosome, then subsequently promotes the reestablishment of the nucleosome following the passage of RNA polymerase II.</text>
</comment>
<dbReference type="InterPro" id="IPR013719">
    <property type="entry name" value="RTT106/SPT16-like_middle_dom"/>
</dbReference>
<gene>
    <name evidence="5" type="ORF">ARMGADRAFT_1027442</name>
</gene>
<dbReference type="PANTHER" id="PTHR13980:SF15">
    <property type="entry name" value="FACT COMPLEX SUBUNIT SPT16"/>
    <property type="match status" value="1"/>
</dbReference>
<feature type="compositionally biased region" description="Basic and acidic residues" evidence="3">
    <location>
        <begin position="208"/>
        <end position="222"/>
    </location>
</feature>
<dbReference type="GO" id="GO:0006260">
    <property type="term" value="P:DNA replication"/>
    <property type="evidence" value="ECO:0007669"/>
    <property type="project" value="UniProtKB-KW"/>
</dbReference>
<comment type="similarity">
    <text evidence="2">Belongs to the peptidase M24 family. SPT16 subfamily.</text>
</comment>
<dbReference type="Gene3D" id="2.30.29.30">
    <property type="entry name" value="Pleckstrin-homology domain (PH domain)/Phosphotyrosine-binding domain (PTB)"/>
    <property type="match status" value="1"/>
</dbReference>
<keyword evidence="2" id="KW-0227">DNA damage</keyword>
<dbReference type="GO" id="GO:0006281">
    <property type="term" value="P:DNA repair"/>
    <property type="evidence" value="ECO:0007669"/>
    <property type="project" value="UniProtKB-UniRule"/>
</dbReference>
<comment type="subunit">
    <text evidence="2">Component of the FACT complex.</text>
</comment>
<dbReference type="AlphaFoldDB" id="A0A2H3DQK6"/>
<keyword evidence="2" id="KW-0539">Nucleus</keyword>
<proteinExistence type="inferred from homology"/>
<keyword evidence="2" id="KW-0804">Transcription</keyword>
<feature type="compositionally biased region" description="Acidic residues" evidence="3">
    <location>
        <begin position="195"/>
        <end position="207"/>
    </location>
</feature>
<dbReference type="PANTHER" id="PTHR13980">
    <property type="entry name" value="CDC68 RELATED"/>
    <property type="match status" value="1"/>
</dbReference>
<evidence type="ECO:0000256" key="1">
    <source>
        <dbReference type="ARBA" id="ARBA00025370"/>
    </source>
</evidence>
<evidence type="ECO:0000256" key="2">
    <source>
        <dbReference type="RuleBase" id="RU367052"/>
    </source>
</evidence>
<reference evidence="6" key="1">
    <citation type="journal article" date="2017" name="Nat. Ecol. Evol.">
        <title>Genome expansion and lineage-specific genetic innovations in the forest pathogenic fungi Armillaria.</title>
        <authorList>
            <person name="Sipos G."/>
            <person name="Prasanna A.N."/>
            <person name="Walter M.C."/>
            <person name="O'Connor E."/>
            <person name="Balint B."/>
            <person name="Krizsan K."/>
            <person name="Kiss B."/>
            <person name="Hess J."/>
            <person name="Varga T."/>
            <person name="Slot J."/>
            <person name="Riley R."/>
            <person name="Boka B."/>
            <person name="Rigling D."/>
            <person name="Barry K."/>
            <person name="Lee J."/>
            <person name="Mihaltcheva S."/>
            <person name="LaButti K."/>
            <person name="Lipzen A."/>
            <person name="Waldron R."/>
            <person name="Moloney N.M."/>
            <person name="Sperisen C."/>
            <person name="Kredics L."/>
            <person name="Vagvoelgyi C."/>
            <person name="Patrignani A."/>
            <person name="Fitzpatrick D."/>
            <person name="Nagy I."/>
            <person name="Doyle S."/>
            <person name="Anderson J.B."/>
            <person name="Grigoriev I.V."/>
            <person name="Gueldener U."/>
            <person name="Muensterkoetter M."/>
            <person name="Nagy L.G."/>
        </authorList>
    </citation>
    <scope>NUCLEOTIDE SEQUENCE [LARGE SCALE GENOMIC DNA]</scope>
    <source>
        <strain evidence="6">Ar21-2</strain>
    </source>
</reference>
<protein>
    <recommendedName>
        <fullName evidence="2">FACT complex subunit</fullName>
    </recommendedName>
</protein>
<feature type="domain" description="Histone chaperone RTT106/FACT complex subunit SPT16-like middle" evidence="4">
    <location>
        <begin position="83"/>
        <end position="160"/>
    </location>
</feature>
<organism evidence="5 6">
    <name type="scientific">Armillaria gallica</name>
    <name type="common">Bulbous honey fungus</name>
    <name type="synonym">Armillaria bulbosa</name>
    <dbReference type="NCBI Taxonomy" id="47427"/>
    <lineage>
        <taxon>Eukaryota</taxon>
        <taxon>Fungi</taxon>
        <taxon>Dikarya</taxon>
        <taxon>Basidiomycota</taxon>
        <taxon>Agaricomycotina</taxon>
        <taxon>Agaricomycetes</taxon>
        <taxon>Agaricomycetidae</taxon>
        <taxon>Agaricales</taxon>
        <taxon>Marasmiineae</taxon>
        <taxon>Physalacriaceae</taxon>
        <taxon>Armillaria</taxon>
    </lineage>
</organism>
<sequence>MIGKKKALIISVFRTFSSTVKPPMPSSTTCKRKHRYGNEDEIEMEPQAIGTRRRDQGICIENSPSWINSDTLELDITFRELSFEGGPYRQPTIERLVHLTDSPFLVVTLERVQYSLKQFDLVLIFKDFNKAPLHINSIPSSQTDAVKNWLDFLGVSNGAESYFETEAREMESSSSDEESAYSDASGSESGSDFGEGSDNDEGDDWDELERKAAESDLKRAEAKQANGGDDPESDRPKKPKSNGKSSGKSSSKSKENGKKSNGKGK</sequence>
<dbReference type="OrthoDB" id="3039069at2759"/>
<dbReference type="SMART" id="SM01287">
    <property type="entry name" value="Rtt106"/>
    <property type="match status" value="1"/>
</dbReference>
<evidence type="ECO:0000256" key="3">
    <source>
        <dbReference type="SAM" id="MobiDB-lite"/>
    </source>
</evidence>
<keyword evidence="2" id="KW-0235">DNA replication</keyword>
<evidence type="ECO:0000313" key="5">
    <source>
        <dbReference type="EMBL" id="PBK96350.1"/>
    </source>
</evidence>
<dbReference type="EMBL" id="KZ293650">
    <property type="protein sequence ID" value="PBK96350.1"/>
    <property type="molecule type" value="Genomic_DNA"/>
</dbReference>
<dbReference type="Pfam" id="PF08512">
    <property type="entry name" value="Rttp106-like_middle"/>
    <property type="match status" value="1"/>
</dbReference>
<accession>A0A2H3DQK6</accession>
<dbReference type="GO" id="GO:0006368">
    <property type="term" value="P:transcription elongation by RNA polymerase II"/>
    <property type="evidence" value="ECO:0007669"/>
    <property type="project" value="TreeGrafter"/>
</dbReference>
<evidence type="ECO:0000313" key="6">
    <source>
        <dbReference type="Proteomes" id="UP000217790"/>
    </source>
</evidence>
<dbReference type="InterPro" id="IPR011993">
    <property type="entry name" value="PH-like_dom_sf"/>
</dbReference>
<feature type="compositionally biased region" description="Low complexity" evidence="3">
    <location>
        <begin position="181"/>
        <end position="194"/>
    </location>
</feature>
<name>A0A2H3DQK6_ARMGA</name>
<keyword evidence="2" id="KW-0158">Chromosome</keyword>
<dbReference type="InterPro" id="IPR040258">
    <property type="entry name" value="Spt16"/>
</dbReference>
<dbReference type="GO" id="GO:0035101">
    <property type="term" value="C:FACT complex"/>
    <property type="evidence" value="ECO:0007669"/>
    <property type="project" value="UniProtKB-UniRule"/>
</dbReference>
<evidence type="ECO:0000259" key="4">
    <source>
        <dbReference type="SMART" id="SM01287"/>
    </source>
</evidence>
<feature type="region of interest" description="Disordered" evidence="3">
    <location>
        <begin position="165"/>
        <end position="265"/>
    </location>
</feature>
<dbReference type="Proteomes" id="UP000217790">
    <property type="component" value="Unassembled WGS sequence"/>
</dbReference>
<dbReference type="InterPro" id="IPR048969">
    <property type="entry name" value="FACT_SPT16_C"/>
</dbReference>
<keyword evidence="6" id="KW-1185">Reference proteome</keyword>
<dbReference type="STRING" id="47427.A0A2H3DQK6"/>
<comment type="subcellular location">
    <subcellularLocation>
        <location evidence="2">Nucleus</location>
    </subcellularLocation>
    <subcellularLocation>
        <location evidence="2">Chromosome</location>
    </subcellularLocation>
</comment>
<keyword evidence="2" id="KW-0234">DNA repair</keyword>
<dbReference type="InParanoid" id="A0A2H3DQK6"/>